<dbReference type="RefSeq" id="WP_107322871.1">
    <property type="nucleotide sequence ID" value="NZ_CP024081.1"/>
</dbReference>
<dbReference type="InterPro" id="IPR016064">
    <property type="entry name" value="NAD/diacylglycerol_kinase_sf"/>
</dbReference>
<protein>
    <submittedName>
        <fullName evidence="2">NAD+ kinase</fullName>
    </submittedName>
</protein>
<reference evidence="2 3" key="1">
    <citation type="journal article" date="2018" name="Front. Microbiol.">
        <title>Pseudomonas rhizophila S211, a New Plant Growth-Promoting Rhizobacterium with Potential in Pesticide-Bioremediation.</title>
        <authorList>
            <person name="Hassen W."/>
            <person name="Neifar M."/>
            <person name="Cherif H."/>
            <person name="Najjari A."/>
            <person name="Chouchane H."/>
            <person name="Driouich R.C."/>
            <person name="Salah A."/>
            <person name="Naili F."/>
            <person name="Mosbah A."/>
            <person name="Souissi Y."/>
            <person name="Raddadi N."/>
            <person name="Ouzari H.I."/>
            <person name="Fava F."/>
            <person name="Cherif A."/>
        </authorList>
    </citation>
    <scope>NUCLEOTIDE SEQUENCE [LARGE SCALE GENOMIC DNA]</scope>
    <source>
        <strain evidence="2 3">S211</strain>
    </source>
</reference>
<keyword evidence="2" id="KW-0808">Transferase</keyword>
<keyword evidence="1" id="KW-0963">Cytoplasm</keyword>
<organism evidence="2 3">
    <name type="scientific">Pseudomonas rhizophila</name>
    <dbReference type="NCBI Taxonomy" id="2045200"/>
    <lineage>
        <taxon>Bacteria</taxon>
        <taxon>Pseudomonadati</taxon>
        <taxon>Pseudomonadota</taxon>
        <taxon>Gammaproteobacteria</taxon>
        <taxon>Pseudomonadales</taxon>
        <taxon>Pseudomonadaceae</taxon>
        <taxon>Pseudomonas</taxon>
    </lineage>
</organism>
<keyword evidence="2" id="KW-0418">Kinase</keyword>
<dbReference type="PIRSF" id="PIRSF016907">
    <property type="entry name" value="Kin_ATP-NAD"/>
    <property type="match status" value="1"/>
</dbReference>
<keyword evidence="3" id="KW-1185">Reference proteome</keyword>
<dbReference type="SUPFAM" id="SSF111331">
    <property type="entry name" value="NAD kinase/diacylglycerol kinase-like"/>
    <property type="match status" value="1"/>
</dbReference>
<dbReference type="InterPro" id="IPR017438">
    <property type="entry name" value="ATP-NAD_kinase_N"/>
</dbReference>
<sequence length="388" mass="40937">MCEQRDPESSVTSVGQGKTLGLIVNPVAGMGGPVGLKGTDGPDVLLEARRRGARPVSSERAVLALKRLAASSMPFRLLTGSGALGEDVARAAGLDPIVVYRSISESSEADDTRSAAIVMAYANVDLLLFAGGDGTARDVLGMVSDRVPILGIPTGVKMYSAVFGTNPENAGSLAARFIAGEPSVRFREAEVMDIDEAATRNDQVSAQLYGYARSPYERHLVQNAKSGSVASDSLALDAACRQVVREMQPGCLYLLGPGTTTRRVMTELGLPSTLLGVDAVLNGALVGSDLNEHQLIRLMEGYEIRIIVGVLGGHGSLFGRGNQQISAEVIRRAGREHLIVIASMDKLLSLDAGCLRVDTGDAQVDAALSGHIRVHTGPDRSVFFRVRS</sequence>
<dbReference type="PANTHER" id="PTHR40697">
    <property type="entry name" value="ACETOIN CATABOLISM PROTEIN X"/>
    <property type="match status" value="1"/>
</dbReference>
<proteinExistence type="predicted"/>
<evidence type="ECO:0000256" key="1">
    <source>
        <dbReference type="ARBA" id="ARBA00022490"/>
    </source>
</evidence>
<gene>
    <name evidence="2" type="ORF">CRX69_21750</name>
</gene>
<accession>A0ABM6UJG5</accession>
<dbReference type="EMBL" id="CP024081">
    <property type="protein sequence ID" value="AVU77667.1"/>
    <property type="molecule type" value="Genomic_DNA"/>
</dbReference>
<name>A0ABM6UJG5_9PSED</name>
<dbReference type="GO" id="GO:0016301">
    <property type="term" value="F:kinase activity"/>
    <property type="evidence" value="ECO:0007669"/>
    <property type="project" value="UniProtKB-KW"/>
</dbReference>
<dbReference type="PANTHER" id="PTHR40697:SF2">
    <property type="entry name" value="ATP-NAD KINASE-RELATED"/>
    <property type="match status" value="1"/>
</dbReference>
<evidence type="ECO:0000313" key="2">
    <source>
        <dbReference type="EMBL" id="AVU77667.1"/>
    </source>
</evidence>
<dbReference type="InterPro" id="IPR011386">
    <property type="entry name" value="Put_ATP-NAD_kin"/>
</dbReference>
<dbReference type="Proteomes" id="UP000241936">
    <property type="component" value="Chromosome"/>
</dbReference>
<dbReference type="InterPro" id="IPR039065">
    <property type="entry name" value="AcoX-like"/>
</dbReference>
<dbReference type="InterPro" id="IPR002504">
    <property type="entry name" value="NADK"/>
</dbReference>
<dbReference type="Pfam" id="PF01513">
    <property type="entry name" value="NAD_kinase"/>
    <property type="match status" value="1"/>
</dbReference>
<evidence type="ECO:0000313" key="3">
    <source>
        <dbReference type="Proteomes" id="UP000241936"/>
    </source>
</evidence>
<dbReference type="Gene3D" id="3.40.50.10330">
    <property type="entry name" value="Probable inorganic polyphosphate/atp-NAD kinase, domain 1"/>
    <property type="match status" value="1"/>
</dbReference>
<dbReference type="Pfam" id="PF20143">
    <property type="entry name" value="NAD_kinase_C"/>
    <property type="match status" value="1"/>
</dbReference>